<protein>
    <submittedName>
        <fullName evidence="1">DUF1059 domain-containing protein</fullName>
    </submittedName>
</protein>
<proteinExistence type="predicted"/>
<accession>A0AAX4NEW3</accession>
<reference evidence="1 2" key="1">
    <citation type="submission" date="2023-09" db="EMBL/GenBank/DDBJ databases">
        <authorList>
            <person name="Golyshina O.V."/>
            <person name="Lunev E.A."/>
            <person name="Bargiela R."/>
            <person name="Gaines M.C."/>
            <person name="Daum B."/>
            <person name="Bale N.J."/>
            <person name="Koenen M."/>
            <person name="Sinninghe Damst J.S."/>
            <person name="Yakimov M."/>
            <person name="Golyshin P.N."/>
        </authorList>
    </citation>
    <scope>NUCLEOTIDE SEQUENCE [LARGE SCALE GENOMIC DNA]</scope>
    <source>
        <strain evidence="1 2">M1</strain>
    </source>
</reference>
<dbReference type="InterPro" id="IPR009409">
    <property type="entry name" value="DUF1059"/>
</dbReference>
<dbReference type="GeneID" id="95967296"/>
<dbReference type="KEGG" id="omr:OXIME_000567"/>
<evidence type="ECO:0000313" key="1">
    <source>
        <dbReference type="EMBL" id="WYY00016.1"/>
    </source>
</evidence>
<dbReference type="RefSeq" id="WP_393971972.1">
    <property type="nucleotide sequence ID" value="NZ_CP133772.1"/>
</dbReference>
<gene>
    <name evidence="1" type="ORF">OXIME_000567</name>
</gene>
<evidence type="ECO:0000313" key="2">
    <source>
        <dbReference type="Proteomes" id="UP001451606"/>
    </source>
</evidence>
<dbReference type="AlphaFoldDB" id="A0AAX4NEW3"/>
<name>A0AAX4NEW3_9ARCH</name>
<dbReference type="EMBL" id="CP133772">
    <property type="protein sequence ID" value="WYY00016.1"/>
    <property type="molecule type" value="Genomic_DNA"/>
</dbReference>
<dbReference type="Pfam" id="PF06348">
    <property type="entry name" value="DUF1059"/>
    <property type="match status" value="1"/>
</dbReference>
<keyword evidence="2" id="KW-1185">Reference proteome</keyword>
<sequence length="59" mass="6882">MSRFYFKCSDIGYQCSFETNAATEKDILPKIKMHHKYAHGFKEIPDDVMTKIMGAIHEQ</sequence>
<dbReference type="Proteomes" id="UP001451606">
    <property type="component" value="Chromosome"/>
</dbReference>
<organism evidence="1 2">
    <name type="scientific">Oxyplasma meridianum</name>
    <dbReference type="NCBI Taxonomy" id="3073602"/>
    <lineage>
        <taxon>Archaea</taxon>
        <taxon>Methanobacteriati</taxon>
        <taxon>Thermoplasmatota</taxon>
        <taxon>Thermoplasmata</taxon>
        <taxon>Thermoplasmatales</taxon>
        <taxon>Thermoplasmataceae</taxon>
        <taxon>Oxyplasma</taxon>
    </lineage>
</organism>